<organism evidence="2 3">
    <name type="scientific">Commensalibacter oyaizuii</name>
    <dbReference type="NCBI Taxonomy" id="3043873"/>
    <lineage>
        <taxon>Bacteria</taxon>
        <taxon>Pseudomonadati</taxon>
        <taxon>Pseudomonadota</taxon>
        <taxon>Alphaproteobacteria</taxon>
        <taxon>Acetobacterales</taxon>
        <taxon>Acetobacteraceae</taxon>
    </lineage>
</organism>
<reference evidence="2" key="1">
    <citation type="submission" date="2023-05" db="EMBL/GenBank/DDBJ databases">
        <title>Whole genome sequence of Commensalibacter sp.</title>
        <authorList>
            <person name="Charoenyingcharoen P."/>
            <person name="Yukphan P."/>
        </authorList>
    </citation>
    <scope>NUCLEOTIDE SEQUENCE</scope>
    <source>
        <strain evidence="2">TBRC 16381</strain>
    </source>
</reference>
<sequence length="116" mass="12899">MVRHLKKTVCVLFGAVALISLTPSSGKAQHIVTENEAAKLTFESLTAKPVVYHRVKHVSSARSNVRTVSYKASKRKSSKLVRNVSYNHKAKSKVSVKSAVYNVSAHKKSTKRRHRS</sequence>
<feature type="signal peptide" evidence="1">
    <location>
        <begin position="1"/>
        <end position="28"/>
    </location>
</feature>
<protein>
    <recommendedName>
        <fullName evidence="4">Extracellular protein</fullName>
    </recommendedName>
</protein>
<proteinExistence type="predicted"/>
<name>A0ABT6PZG8_9PROT</name>
<dbReference type="Proteomes" id="UP001431634">
    <property type="component" value="Unassembled WGS sequence"/>
</dbReference>
<accession>A0ABT6PZG8</accession>
<dbReference type="EMBL" id="JASBAO010000001">
    <property type="protein sequence ID" value="MDI2090259.1"/>
    <property type="molecule type" value="Genomic_DNA"/>
</dbReference>
<keyword evidence="1" id="KW-0732">Signal</keyword>
<evidence type="ECO:0008006" key="4">
    <source>
        <dbReference type="Google" id="ProtNLM"/>
    </source>
</evidence>
<feature type="chain" id="PRO_5045722594" description="Extracellular protein" evidence="1">
    <location>
        <begin position="29"/>
        <end position="116"/>
    </location>
</feature>
<evidence type="ECO:0000313" key="2">
    <source>
        <dbReference type="EMBL" id="MDI2090259.1"/>
    </source>
</evidence>
<dbReference type="RefSeq" id="WP_281447408.1">
    <property type="nucleotide sequence ID" value="NZ_JASBAO010000001.1"/>
</dbReference>
<evidence type="ECO:0000256" key="1">
    <source>
        <dbReference type="SAM" id="SignalP"/>
    </source>
</evidence>
<comment type="caution">
    <text evidence="2">The sequence shown here is derived from an EMBL/GenBank/DDBJ whole genome shotgun (WGS) entry which is preliminary data.</text>
</comment>
<evidence type="ECO:0000313" key="3">
    <source>
        <dbReference type="Proteomes" id="UP001431634"/>
    </source>
</evidence>
<gene>
    <name evidence="2" type="ORF">QJV27_02485</name>
</gene>
<keyword evidence="3" id="KW-1185">Reference proteome</keyword>